<accession>A0A518K6N8</accession>
<dbReference type="GO" id="GO:0031419">
    <property type="term" value="F:cobalamin binding"/>
    <property type="evidence" value="ECO:0007669"/>
    <property type="project" value="InterPro"/>
</dbReference>
<dbReference type="GO" id="GO:0046872">
    <property type="term" value="F:metal ion binding"/>
    <property type="evidence" value="ECO:0007669"/>
    <property type="project" value="InterPro"/>
</dbReference>
<organism evidence="3 4">
    <name type="scientific">Botrimarina mediterranea</name>
    <dbReference type="NCBI Taxonomy" id="2528022"/>
    <lineage>
        <taxon>Bacteria</taxon>
        <taxon>Pseudomonadati</taxon>
        <taxon>Planctomycetota</taxon>
        <taxon>Planctomycetia</taxon>
        <taxon>Pirellulales</taxon>
        <taxon>Lacipirellulaceae</taxon>
        <taxon>Botrimarina</taxon>
    </lineage>
</organism>
<dbReference type="SUPFAM" id="SSF52242">
    <property type="entry name" value="Cobalamin (vitamin B12)-binding domain"/>
    <property type="match status" value="1"/>
</dbReference>
<name>A0A518K6N8_9BACT</name>
<dbReference type="InterPro" id="IPR041657">
    <property type="entry name" value="HTH_17"/>
</dbReference>
<feature type="domain" description="B12-binding N-terminal" evidence="1">
    <location>
        <begin position="81"/>
        <end position="150"/>
    </location>
</feature>
<dbReference type="Proteomes" id="UP000316426">
    <property type="component" value="Chromosome"/>
</dbReference>
<dbReference type="SUPFAM" id="SSF46955">
    <property type="entry name" value="Putative DNA-binding domain"/>
    <property type="match status" value="1"/>
</dbReference>
<dbReference type="InterPro" id="IPR009061">
    <property type="entry name" value="DNA-bd_dom_put_sf"/>
</dbReference>
<dbReference type="Gene3D" id="1.10.1660.10">
    <property type="match status" value="1"/>
</dbReference>
<dbReference type="RefSeq" id="WP_145110489.1">
    <property type="nucleotide sequence ID" value="NZ_CP036349.1"/>
</dbReference>
<dbReference type="InterPro" id="IPR003759">
    <property type="entry name" value="Cbl-bd_cap"/>
</dbReference>
<reference evidence="3 4" key="1">
    <citation type="submission" date="2019-02" db="EMBL/GenBank/DDBJ databases">
        <title>Deep-cultivation of Planctomycetes and their phenomic and genomic characterization uncovers novel biology.</title>
        <authorList>
            <person name="Wiegand S."/>
            <person name="Jogler M."/>
            <person name="Boedeker C."/>
            <person name="Pinto D."/>
            <person name="Vollmers J."/>
            <person name="Rivas-Marin E."/>
            <person name="Kohn T."/>
            <person name="Peeters S.H."/>
            <person name="Heuer A."/>
            <person name="Rast P."/>
            <person name="Oberbeckmann S."/>
            <person name="Bunk B."/>
            <person name="Jeske O."/>
            <person name="Meyerdierks A."/>
            <person name="Storesund J.E."/>
            <person name="Kallscheuer N."/>
            <person name="Luecker S."/>
            <person name="Lage O.M."/>
            <person name="Pohl T."/>
            <person name="Merkel B.J."/>
            <person name="Hornburger P."/>
            <person name="Mueller R.-W."/>
            <person name="Bruemmer F."/>
            <person name="Labrenz M."/>
            <person name="Spormann A.M."/>
            <person name="Op den Camp H."/>
            <person name="Overmann J."/>
            <person name="Amann R."/>
            <person name="Jetten M.S.M."/>
            <person name="Mascher T."/>
            <person name="Medema M.H."/>
            <person name="Devos D.P."/>
            <person name="Kaster A.-K."/>
            <person name="Ovreas L."/>
            <person name="Rohde M."/>
            <person name="Galperin M.Y."/>
            <person name="Jogler C."/>
        </authorList>
    </citation>
    <scope>NUCLEOTIDE SEQUENCE [LARGE SCALE GENOMIC DNA]</scope>
    <source>
        <strain evidence="3 4">Spa11</strain>
    </source>
</reference>
<dbReference type="KEGG" id="bmei:Spa11_16510"/>
<dbReference type="InterPro" id="IPR036724">
    <property type="entry name" value="Cobalamin-bd_sf"/>
</dbReference>
<dbReference type="Gene3D" id="3.40.50.280">
    <property type="entry name" value="Cobalamin-binding domain"/>
    <property type="match status" value="1"/>
</dbReference>
<feature type="domain" description="Helix-turn-helix" evidence="2">
    <location>
        <begin position="4"/>
        <end position="55"/>
    </location>
</feature>
<evidence type="ECO:0000313" key="4">
    <source>
        <dbReference type="Proteomes" id="UP000316426"/>
    </source>
</evidence>
<dbReference type="InterPro" id="IPR036594">
    <property type="entry name" value="Meth_synthase_dom"/>
</dbReference>
<gene>
    <name evidence="3" type="ORF">Spa11_16510</name>
</gene>
<dbReference type="Pfam" id="PF12728">
    <property type="entry name" value="HTH_17"/>
    <property type="match status" value="1"/>
</dbReference>
<dbReference type="Gene3D" id="1.10.1240.10">
    <property type="entry name" value="Methionine synthase domain"/>
    <property type="match status" value="1"/>
</dbReference>
<proteinExistence type="predicted"/>
<evidence type="ECO:0000313" key="3">
    <source>
        <dbReference type="EMBL" id="QDV73455.1"/>
    </source>
</evidence>
<evidence type="ECO:0000259" key="1">
    <source>
        <dbReference type="Pfam" id="PF02607"/>
    </source>
</evidence>
<dbReference type="Pfam" id="PF02607">
    <property type="entry name" value="B12-binding_2"/>
    <property type="match status" value="1"/>
</dbReference>
<dbReference type="EMBL" id="CP036349">
    <property type="protein sequence ID" value="QDV73455.1"/>
    <property type="molecule type" value="Genomic_DNA"/>
</dbReference>
<protein>
    <submittedName>
        <fullName evidence="3">Helix-turn-helix domain protein</fullName>
    </submittedName>
</protein>
<dbReference type="AlphaFoldDB" id="A0A518K6N8"/>
<evidence type="ECO:0000259" key="2">
    <source>
        <dbReference type="Pfam" id="PF12728"/>
    </source>
</evidence>
<sequence length="296" mass="31968">MQELLSPKQVAASIGVSESSLKRWCDQGVITTEKTPGGHRRIRIREVVRFLREQSHPLVSPEALGLPVGAGRRVATLESSREALLASLEAGDHAATRRVVLDHYLAGEGVLGLCERLLAPTLHTIGDRWVCGATEVYQERRACESINRVLFELRSYLPAPSPDAPAAMGGSPTGDHYRLATLMVEVVLAEEGWDATSLGSSLPFATMATAAVRHQPQLFWLSVSHVHDIEELRGGFNEFLETTTPTMPVVVGGREARAVVGASLNPRVHIGANLTSLLEIARGVHPIAKATPPRGH</sequence>
<keyword evidence="4" id="KW-1185">Reference proteome</keyword>